<dbReference type="Pfam" id="PF14111">
    <property type="entry name" value="DUF4283"/>
    <property type="match status" value="1"/>
</dbReference>
<dbReference type="EMBL" id="JAAMPC010000007">
    <property type="protein sequence ID" value="KAG2303998.1"/>
    <property type="molecule type" value="Genomic_DNA"/>
</dbReference>
<feature type="domain" description="Endonuclease/exonuclease/phosphatase" evidence="2">
    <location>
        <begin position="503"/>
        <end position="716"/>
    </location>
</feature>
<dbReference type="Gene3D" id="3.60.10.10">
    <property type="entry name" value="Endonuclease/exonuclease/phosphatase"/>
    <property type="match status" value="1"/>
</dbReference>
<evidence type="ECO:0000313" key="5">
    <source>
        <dbReference type="Proteomes" id="UP000886595"/>
    </source>
</evidence>
<feature type="compositionally biased region" description="Polar residues" evidence="1">
    <location>
        <begin position="472"/>
        <end position="486"/>
    </location>
</feature>
<evidence type="ECO:0000256" key="1">
    <source>
        <dbReference type="SAM" id="MobiDB-lite"/>
    </source>
</evidence>
<dbReference type="GO" id="GO:0003824">
    <property type="term" value="F:catalytic activity"/>
    <property type="evidence" value="ECO:0007669"/>
    <property type="project" value="InterPro"/>
</dbReference>
<sequence>MASSSGGPPPGPPDLLCFPDLASAYQSAPSVLRQNFHFSDLVPELIPAAENPVPAKIPEIIPTPVLPQWVSKLKVSHKNLSKVGTPSVSEDGIPTVQVPDTITLSPNRFWKDYVVALFHGNPPSAAKVFADLNPIWGKQGKIIVKQYSTRVYFIYIPCEVTRNLVVEVGYWQSENCAFSALLWEPNLNLVPSRLVRAPIWVLCRNIPKDLWSFEGFSTIATGLGGPIHSEFPVLKPYSNGVTKLKVDIDLEGPRPKAVRVRDKLGNSVLVAVEFLKPPPKCNLCQEFGHLPLRCPNPPPPSPVQDLPEVEASSSAIAAQNPPAPLPSGQHIIPRPQVSTVVAVAAQTGGSIAKETLPATAPGINPPDIALASRDSPDLPLPAEPLQASDQGWNTVSRKKPPLNPASLANRQGSTPLSSSQLAAEEDVIKAAQEVIRRCYNEKDKLWNAPSAPTGPDRKKARRRLRQHKLLLSNASSDTETTKSLPVSPSSASGRSRSRSCFAWNVHGLNGDISHTSVKRWISENRPLIGGLLETKVKQGNMDFLVSKTFPGWRYDSNHLTDSDNGRIIVIWDPRLSVFTYLKTDQIMLCGVFDPVNQQSVTMGFVYARNEVIQRRQLWDSIKDISSHGLLNSSPLIIMGDFNQILEISEAYALYPSPIPLQGLNEFRDCLDLSGLFDLAFRGGQFTWTNKSPSNPKARKLDRALVNETWTDVFPDSSATFAAPGNSDHSPCLVSLSHSVSRKKSRFLFYNFFATHPDYSTLISEAWNASILPATPMSSLYQRLRAAKECCKLLNRNAFSNIQKRAREAFEALESIQVRVMTLPSQDLFEEEKRLRDIWIFIAAAEESFMKQKSRIRWLLEGDNNTKFFYKSVIAHLARNIIYYLTDSQNQRVTDPNLLKTMTLHYYQALLGSNNIGVQPYSVEQIRALHPFRCIHQVLRRFHGVSGLAVNLAKTSLFLDENNSTQAQEMASRFSISHGSFPVKYLGLPLLPRKMTRNDYQPLIDKSGSLWVAWVKENYLRDSVFWTDDFSRVGSWIWRRLVKLRDLARVHLVCNVVSGQQALFWHDNWTSSGPLILLTSPTGPMVTGISSLSTVSEAVSGSSWTLPRGRHLITRMLRVALEDYPPPADSTQHDVFLRRNSHRALNPPSGLTDVITWVQAVPISSKVKAICHLIFQASLLPSTLVKQIRLLLKAKMAALDFRARSNLDSSLQHHDLAQPSGESFIYTWFKYFDS</sequence>
<evidence type="ECO:0000259" key="2">
    <source>
        <dbReference type="Pfam" id="PF03372"/>
    </source>
</evidence>
<name>A0A8X7SAM5_BRACI</name>
<feature type="domain" description="DUF4283" evidence="3">
    <location>
        <begin position="109"/>
        <end position="189"/>
    </location>
</feature>
<feature type="compositionally biased region" description="Polar residues" evidence="1">
    <location>
        <begin position="406"/>
        <end position="421"/>
    </location>
</feature>
<feature type="region of interest" description="Disordered" evidence="1">
    <location>
        <begin position="470"/>
        <end position="496"/>
    </location>
</feature>
<keyword evidence="5" id="KW-1185">Reference proteome</keyword>
<dbReference type="InterPro" id="IPR025558">
    <property type="entry name" value="DUF4283"/>
</dbReference>
<accession>A0A8X7SAM5</accession>
<dbReference type="InterPro" id="IPR005135">
    <property type="entry name" value="Endo/exonuclease/phosphatase"/>
</dbReference>
<organism evidence="4 5">
    <name type="scientific">Brassica carinata</name>
    <name type="common">Ethiopian mustard</name>
    <name type="synonym">Abyssinian cabbage</name>
    <dbReference type="NCBI Taxonomy" id="52824"/>
    <lineage>
        <taxon>Eukaryota</taxon>
        <taxon>Viridiplantae</taxon>
        <taxon>Streptophyta</taxon>
        <taxon>Embryophyta</taxon>
        <taxon>Tracheophyta</taxon>
        <taxon>Spermatophyta</taxon>
        <taxon>Magnoliopsida</taxon>
        <taxon>eudicotyledons</taxon>
        <taxon>Gunneridae</taxon>
        <taxon>Pentapetalae</taxon>
        <taxon>rosids</taxon>
        <taxon>malvids</taxon>
        <taxon>Brassicales</taxon>
        <taxon>Brassicaceae</taxon>
        <taxon>Brassiceae</taxon>
        <taxon>Brassica</taxon>
    </lineage>
</organism>
<dbReference type="SUPFAM" id="SSF56219">
    <property type="entry name" value="DNase I-like"/>
    <property type="match status" value="1"/>
</dbReference>
<dbReference type="InterPro" id="IPR036691">
    <property type="entry name" value="Endo/exonu/phosph_ase_sf"/>
</dbReference>
<gene>
    <name evidence="4" type="ORF">Bca52824_032649</name>
</gene>
<dbReference type="Pfam" id="PF03372">
    <property type="entry name" value="Exo_endo_phos"/>
    <property type="match status" value="1"/>
</dbReference>
<protein>
    <recommendedName>
        <fullName evidence="6">DUF4283 domain-containing protein</fullName>
    </recommendedName>
</protein>
<dbReference type="PANTHER" id="PTHR33710">
    <property type="entry name" value="BNAC02G09200D PROTEIN"/>
    <property type="match status" value="1"/>
</dbReference>
<dbReference type="OrthoDB" id="1113332at2759"/>
<dbReference type="PANTHER" id="PTHR33710:SF77">
    <property type="entry name" value="DNASE I-LIKE SUPERFAMILY PROTEIN"/>
    <property type="match status" value="1"/>
</dbReference>
<evidence type="ECO:0000259" key="3">
    <source>
        <dbReference type="Pfam" id="PF14111"/>
    </source>
</evidence>
<dbReference type="Proteomes" id="UP000886595">
    <property type="component" value="Unassembled WGS sequence"/>
</dbReference>
<proteinExistence type="predicted"/>
<dbReference type="AlphaFoldDB" id="A0A8X7SAM5"/>
<evidence type="ECO:0008006" key="6">
    <source>
        <dbReference type="Google" id="ProtNLM"/>
    </source>
</evidence>
<evidence type="ECO:0000313" key="4">
    <source>
        <dbReference type="EMBL" id="KAG2303998.1"/>
    </source>
</evidence>
<feature type="region of interest" description="Disordered" evidence="1">
    <location>
        <begin position="355"/>
        <end position="422"/>
    </location>
</feature>
<comment type="caution">
    <text evidence="4">The sequence shown here is derived from an EMBL/GenBank/DDBJ whole genome shotgun (WGS) entry which is preliminary data.</text>
</comment>
<reference evidence="4 5" key="1">
    <citation type="submission" date="2020-02" db="EMBL/GenBank/DDBJ databases">
        <authorList>
            <person name="Ma Q."/>
            <person name="Huang Y."/>
            <person name="Song X."/>
            <person name="Pei D."/>
        </authorList>
    </citation>
    <scope>NUCLEOTIDE SEQUENCE [LARGE SCALE GENOMIC DNA]</scope>
    <source>
        <strain evidence="4">Sxm20200214</strain>
        <tissue evidence="4">Leaf</tissue>
    </source>
</reference>